<keyword evidence="1" id="KW-0812">Transmembrane</keyword>
<accession>A0A6I2MMB8</accession>
<evidence type="ECO:0000313" key="3">
    <source>
        <dbReference type="Proteomes" id="UP000443153"/>
    </source>
</evidence>
<comment type="caution">
    <text evidence="2">The sequence shown here is derived from an EMBL/GenBank/DDBJ whole genome shotgun (WGS) entry which is preliminary data.</text>
</comment>
<keyword evidence="1" id="KW-0472">Membrane</keyword>
<organism evidence="2 3">
    <name type="scientific">Maribacter luteus</name>
    <dbReference type="NCBI Taxonomy" id="2594478"/>
    <lineage>
        <taxon>Bacteria</taxon>
        <taxon>Pseudomonadati</taxon>
        <taxon>Bacteroidota</taxon>
        <taxon>Flavobacteriia</taxon>
        <taxon>Flavobacteriales</taxon>
        <taxon>Flavobacteriaceae</taxon>
        <taxon>Maribacter</taxon>
    </lineage>
</organism>
<name>A0A6I2MMB8_9FLAO</name>
<feature type="transmembrane region" description="Helical" evidence="1">
    <location>
        <begin position="45"/>
        <end position="61"/>
    </location>
</feature>
<dbReference type="AlphaFoldDB" id="A0A6I2MMB8"/>
<dbReference type="EMBL" id="WKJH01000004">
    <property type="protein sequence ID" value="MRX63967.1"/>
    <property type="molecule type" value="Genomic_DNA"/>
</dbReference>
<keyword evidence="3" id="KW-1185">Reference proteome</keyword>
<evidence type="ECO:0000256" key="1">
    <source>
        <dbReference type="SAM" id="Phobius"/>
    </source>
</evidence>
<feature type="transmembrane region" description="Helical" evidence="1">
    <location>
        <begin position="82"/>
        <end position="104"/>
    </location>
</feature>
<keyword evidence="1" id="KW-1133">Transmembrane helix</keyword>
<sequence>MKLLSRFLSWEKTIVFSIIVLLILNVFSFYGLYTNKFYFFKIDNYILPVLTLIHFTFLYALRFKIMEDEIADQQMRNLEYTLYVVVILYLYKLVDTVMILMSYGDFESHVIPATFIPIGILIVVLYVILLFLTVTSFSHRKTIVGAYNFNRINDEIDSWD</sequence>
<dbReference type="Proteomes" id="UP000443153">
    <property type="component" value="Unassembled WGS sequence"/>
</dbReference>
<protein>
    <submittedName>
        <fullName evidence="2">Uncharacterized protein</fullName>
    </submittedName>
</protein>
<dbReference type="OrthoDB" id="1436004at2"/>
<feature type="transmembrane region" description="Helical" evidence="1">
    <location>
        <begin position="110"/>
        <end position="132"/>
    </location>
</feature>
<proteinExistence type="predicted"/>
<gene>
    <name evidence="2" type="ORF">GJ691_07275</name>
</gene>
<feature type="transmembrane region" description="Helical" evidence="1">
    <location>
        <begin position="12"/>
        <end position="33"/>
    </location>
</feature>
<dbReference type="RefSeq" id="WP_154365336.1">
    <property type="nucleotide sequence ID" value="NZ_WKJH01000004.1"/>
</dbReference>
<evidence type="ECO:0000313" key="2">
    <source>
        <dbReference type="EMBL" id="MRX63967.1"/>
    </source>
</evidence>
<reference evidence="2 3" key="1">
    <citation type="submission" date="2019-11" db="EMBL/GenBank/DDBJ databases">
        <title>Maribacter lutea sp. nov., a marine bacterium isolated from intertidal sand.</title>
        <authorList>
            <person name="Liu A."/>
        </authorList>
    </citation>
    <scope>NUCLEOTIDE SEQUENCE [LARGE SCALE GENOMIC DNA]</scope>
    <source>
        <strain evidence="2 3">RZ05</strain>
    </source>
</reference>